<dbReference type="InParanoid" id="A0A316VYV9"/>
<dbReference type="RefSeq" id="XP_025369674.1">
    <property type="nucleotide sequence ID" value="XM_025517023.1"/>
</dbReference>
<feature type="region of interest" description="Disordered" evidence="1">
    <location>
        <begin position="333"/>
        <end position="415"/>
    </location>
</feature>
<proteinExistence type="predicted"/>
<feature type="region of interest" description="Disordered" evidence="1">
    <location>
        <begin position="1"/>
        <end position="39"/>
    </location>
</feature>
<evidence type="ECO:0000313" key="2">
    <source>
        <dbReference type="EMBL" id="PWN42514.1"/>
    </source>
</evidence>
<organism evidence="2 3">
    <name type="scientific">Ceraceosorus guamensis</name>
    <dbReference type="NCBI Taxonomy" id="1522189"/>
    <lineage>
        <taxon>Eukaryota</taxon>
        <taxon>Fungi</taxon>
        <taxon>Dikarya</taxon>
        <taxon>Basidiomycota</taxon>
        <taxon>Ustilaginomycotina</taxon>
        <taxon>Exobasidiomycetes</taxon>
        <taxon>Ceraceosorales</taxon>
        <taxon>Ceraceosoraceae</taxon>
        <taxon>Ceraceosorus</taxon>
    </lineage>
</organism>
<feature type="compositionally biased region" description="Basic and acidic residues" evidence="1">
    <location>
        <begin position="333"/>
        <end position="342"/>
    </location>
</feature>
<feature type="compositionally biased region" description="Low complexity" evidence="1">
    <location>
        <begin position="153"/>
        <end position="167"/>
    </location>
</feature>
<dbReference type="OrthoDB" id="5599874at2759"/>
<feature type="compositionally biased region" description="Basic and acidic residues" evidence="1">
    <location>
        <begin position="371"/>
        <end position="380"/>
    </location>
</feature>
<gene>
    <name evidence="2" type="ORF">IE81DRAFT_366622</name>
</gene>
<evidence type="ECO:0000313" key="3">
    <source>
        <dbReference type="Proteomes" id="UP000245783"/>
    </source>
</evidence>
<dbReference type="EMBL" id="KZ819379">
    <property type="protein sequence ID" value="PWN42514.1"/>
    <property type="molecule type" value="Genomic_DNA"/>
</dbReference>
<reference evidence="2 3" key="1">
    <citation type="journal article" date="2018" name="Mol. Biol. Evol.">
        <title>Broad Genomic Sampling Reveals a Smut Pathogenic Ancestry of the Fungal Clade Ustilaginomycotina.</title>
        <authorList>
            <person name="Kijpornyongpan T."/>
            <person name="Mondo S.J."/>
            <person name="Barry K."/>
            <person name="Sandor L."/>
            <person name="Lee J."/>
            <person name="Lipzen A."/>
            <person name="Pangilinan J."/>
            <person name="LaButti K."/>
            <person name="Hainaut M."/>
            <person name="Henrissat B."/>
            <person name="Grigoriev I.V."/>
            <person name="Spatafora J.W."/>
            <person name="Aime M.C."/>
        </authorList>
    </citation>
    <scope>NUCLEOTIDE SEQUENCE [LARGE SCALE GENOMIC DNA]</scope>
    <source>
        <strain evidence="2 3">MCA 4658</strain>
    </source>
</reference>
<accession>A0A316VYV9</accession>
<sequence>MTVPMCASFEPTPGSSVPSHDRLASASSSSSVGTRATPSRKKARLLWRGALMLEDGTHLPGVAFVSTLGFLSGTSPARPDTAPAGGHDEARQILDPQSDALVHSDSSAAADADADADLCLALEMVRHRPLRIGRAILRAQSGQDHVGGRAVPAPSALAKRSSSSGSANYEWRASGNVRMFIDPSEPATIRYFERHFCDEAMASDPSAMPSESAQVLPLHLEHGPLSSLDARHVFGRPQSTSQNGQDSGGQSDDPFSASYVDSQASGGLFGRGPHAKAGIDKVSTSRSGHVTSQIGIFAVRAAKRSPSVENNTQTAGENSTACVMQMVVGRKVMLDDPTKTEGKQTASKSSMSGLMQPPNVTRNVPRRPQKRHSEPNRVPERPALAFKLDPPQASSASAAGEGFKGRRGLSHSKSVPSLTSFKDVLGLTPVKEEHATPERELGVGETQTRELETDADAGGPLHNGRISEMPAKQPRGNHTPGRRGEKRRKIAPHDSQMLSSGGRTRRQQKPVLSADFLDTGRNVKLEEAEQSAWMQESQGVDSSHDRLDLDTDGTGFLEDDAFAGDSVTDFGSQSAMELRALKVDQGKRSTTLAPADTGRSSASTSLHETMSDTPVLNHCASVHTALEARNRATIKKLVHHQLLGRGLERKDEGYIACFGATCTGTAVALRHTIATTPLDRAQAAQLVTSHLSMYLSDST</sequence>
<evidence type="ECO:0008006" key="4">
    <source>
        <dbReference type="Google" id="ProtNLM"/>
    </source>
</evidence>
<feature type="region of interest" description="Disordered" evidence="1">
    <location>
        <begin position="428"/>
        <end position="511"/>
    </location>
</feature>
<feature type="region of interest" description="Disordered" evidence="1">
    <location>
        <begin position="589"/>
        <end position="610"/>
    </location>
</feature>
<evidence type="ECO:0000256" key="1">
    <source>
        <dbReference type="SAM" id="MobiDB-lite"/>
    </source>
</evidence>
<feature type="compositionally biased region" description="Polar residues" evidence="1">
    <location>
        <begin position="343"/>
        <end position="353"/>
    </location>
</feature>
<dbReference type="AlphaFoldDB" id="A0A316VYV9"/>
<keyword evidence="3" id="KW-1185">Reference proteome</keyword>
<feature type="compositionally biased region" description="Basic residues" evidence="1">
    <location>
        <begin position="480"/>
        <end position="490"/>
    </location>
</feature>
<name>A0A316VYV9_9BASI</name>
<feature type="compositionally biased region" description="Basic and acidic residues" evidence="1">
    <location>
        <begin position="430"/>
        <end position="452"/>
    </location>
</feature>
<protein>
    <recommendedName>
        <fullName evidence="4">Sld7 C-terminal domain-containing protein</fullName>
    </recommendedName>
</protein>
<feature type="region of interest" description="Disordered" evidence="1">
    <location>
        <begin position="145"/>
        <end position="167"/>
    </location>
</feature>
<dbReference type="Proteomes" id="UP000245783">
    <property type="component" value="Unassembled WGS sequence"/>
</dbReference>
<feature type="region of interest" description="Disordered" evidence="1">
    <location>
        <begin position="235"/>
        <end position="272"/>
    </location>
</feature>
<dbReference type="GeneID" id="37038893"/>
<feature type="compositionally biased region" description="Polar residues" evidence="1">
    <location>
        <begin position="237"/>
        <end position="250"/>
    </location>
</feature>